<accession>A0A8H7D257</accession>
<proteinExistence type="predicted"/>
<dbReference type="SUPFAM" id="SSF52047">
    <property type="entry name" value="RNI-like"/>
    <property type="match status" value="1"/>
</dbReference>
<dbReference type="Proteomes" id="UP000620124">
    <property type="component" value="Unassembled WGS sequence"/>
</dbReference>
<evidence type="ECO:0008006" key="3">
    <source>
        <dbReference type="Google" id="ProtNLM"/>
    </source>
</evidence>
<gene>
    <name evidence="1" type="ORF">MVEN_01001200</name>
</gene>
<dbReference type="AlphaFoldDB" id="A0A8H7D257"/>
<dbReference type="OrthoDB" id="2860841at2759"/>
<name>A0A8H7D257_9AGAR</name>
<evidence type="ECO:0000313" key="2">
    <source>
        <dbReference type="Proteomes" id="UP000620124"/>
    </source>
</evidence>
<dbReference type="EMBL" id="JACAZI010000007">
    <property type="protein sequence ID" value="KAF7356667.1"/>
    <property type="molecule type" value="Genomic_DNA"/>
</dbReference>
<comment type="caution">
    <text evidence="1">The sequence shown here is derived from an EMBL/GenBank/DDBJ whole genome shotgun (WGS) entry which is preliminary data.</text>
</comment>
<dbReference type="InterPro" id="IPR032675">
    <property type="entry name" value="LRR_dom_sf"/>
</dbReference>
<keyword evidence="2" id="KW-1185">Reference proteome</keyword>
<dbReference type="Gene3D" id="3.80.10.10">
    <property type="entry name" value="Ribonuclease Inhibitor"/>
    <property type="match status" value="1"/>
</dbReference>
<reference evidence="1" key="1">
    <citation type="submission" date="2020-05" db="EMBL/GenBank/DDBJ databases">
        <title>Mycena genomes resolve the evolution of fungal bioluminescence.</title>
        <authorList>
            <person name="Tsai I.J."/>
        </authorList>
    </citation>
    <scope>NUCLEOTIDE SEQUENCE</scope>
    <source>
        <strain evidence="1">CCC161011</strain>
    </source>
</reference>
<evidence type="ECO:0000313" key="1">
    <source>
        <dbReference type="EMBL" id="KAF7356667.1"/>
    </source>
</evidence>
<protein>
    <recommendedName>
        <fullName evidence="3">F-box domain-containing protein</fullName>
    </recommendedName>
</protein>
<organism evidence="1 2">
    <name type="scientific">Mycena venus</name>
    <dbReference type="NCBI Taxonomy" id="2733690"/>
    <lineage>
        <taxon>Eukaryota</taxon>
        <taxon>Fungi</taxon>
        <taxon>Dikarya</taxon>
        <taxon>Basidiomycota</taxon>
        <taxon>Agaricomycotina</taxon>
        <taxon>Agaricomycetes</taxon>
        <taxon>Agaricomycetidae</taxon>
        <taxon>Agaricales</taxon>
        <taxon>Marasmiineae</taxon>
        <taxon>Mycenaceae</taxon>
        <taxon>Mycena</taxon>
    </lineage>
</organism>
<sequence>MSASGLTLRLPPELMSEIFLYCLPDTDFVAPDPATAPLILCGICQRWTDISLATPKLWSSLHLNFNRFRKAPDSSETDAVEFFSRWIRNARNLPLSIELCPPPREGPTPADNTPICKEDAREVVSMVRERAAQWRNVHFEWSGNYPIIVHDIIPAEGRFPRLQKLDIKGVRFWKLSHLCELLGGMDVLHELHLDDFHFRFNALGLLTVHQWAKLTTFSCKSIQFSPCIDVLQFALNLVNCTFHLEADIEEADIPDSVSSNLSVLSLRENRANDRALPLALLRLSTLPSLKRLLLHFEEDLVWSPQAHPVPGFSPFAAQFSHQLSELSLHLMRVTEETLVECLASVPSVVKLTLHPPPIFQIGEIFRQLSSDLGLLPNLMFFHAEVRREWNDLPPVWDIVDMLCARARRADGSTGIGLRSFRLSYLSDSDYIIMREQIKEDSRAQRLKVEKGMEIQIGALDL</sequence>